<evidence type="ECO:0000313" key="2">
    <source>
        <dbReference type="Proteomes" id="UP001234989"/>
    </source>
</evidence>
<dbReference type="AlphaFoldDB" id="A0AAF0TIP6"/>
<sequence length="141" mass="16093">MNTRRRSSDSFGERPRPAAMVRFHALSDTLYLAKQHELSRIPRQQNMREVDLTSDPMSWEPMIRTTSTVPPATKASIEKLPDVEIVQEEEEQMSECAICLVEFQVREKAKETPGKQNPLLIAACKKHAINNVLPKTIKSYT</sequence>
<dbReference type="Gene3D" id="3.30.40.10">
    <property type="entry name" value="Zinc/RING finger domain, C3HC4 (zinc finger)"/>
    <property type="match status" value="1"/>
</dbReference>
<protein>
    <submittedName>
        <fullName evidence="1">Uncharacterized protein</fullName>
    </submittedName>
</protein>
<name>A0AAF0TIP6_SOLVR</name>
<dbReference type="InterPro" id="IPR013083">
    <property type="entry name" value="Znf_RING/FYVE/PHD"/>
</dbReference>
<evidence type="ECO:0000313" key="1">
    <source>
        <dbReference type="EMBL" id="WMV17423.1"/>
    </source>
</evidence>
<reference evidence="1" key="1">
    <citation type="submission" date="2023-08" db="EMBL/GenBank/DDBJ databases">
        <title>A de novo genome assembly of Solanum verrucosum Schlechtendal, a Mexican diploid species geographically isolated from the other diploid A-genome species in potato relatives.</title>
        <authorList>
            <person name="Hosaka K."/>
        </authorList>
    </citation>
    <scope>NUCLEOTIDE SEQUENCE</scope>
    <source>
        <tissue evidence="1">Young leaves</tissue>
    </source>
</reference>
<keyword evidence="2" id="KW-1185">Reference proteome</keyword>
<accession>A0AAF0TIP6</accession>
<proteinExistence type="predicted"/>
<organism evidence="1 2">
    <name type="scientific">Solanum verrucosum</name>
    <dbReference type="NCBI Taxonomy" id="315347"/>
    <lineage>
        <taxon>Eukaryota</taxon>
        <taxon>Viridiplantae</taxon>
        <taxon>Streptophyta</taxon>
        <taxon>Embryophyta</taxon>
        <taxon>Tracheophyta</taxon>
        <taxon>Spermatophyta</taxon>
        <taxon>Magnoliopsida</taxon>
        <taxon>eudicotyledons</taxon>
        <taxon>Gunneridae</taxon>
        <taxon>Pentapetalae</taxon>
        <taxon>asterids</taxon>
        <taxon>lamiids</taxon>
        <taxon>Solanales</taxon>
        <taxon>Solanaceae</taxon>
        <taxon>Solanoideae</taxon>
        <taxon>Solaneae</taxon>
        <taxon>Solanum</taxon>
    </lineage>
</organism>
<dbReference type="EMBL" id="CP133613">
    <property type="protein sequence ID" value="WMV17423.1"/>
    <property type="molecule type" value="Genomic_DNA"/>
</dbReference>
<dbReference type="Proteomes" id="UP001234989">
    <property type="component" value="Chromosome 2"/>
</dbReference>
<gene>
    <name evidence="1" type="ORF">MTR67_010808</name>
</gene>